<dbReference type="Gene3D" id="3.50.50.60">
    <property type="entry name" value="FAD/NAD(P)-binding domain"/>
    <property type="match status" value="1"/>
</dbReference>
<dbReference type="KEGG" id="mhor:MSHOH_3736"/>
<dbReference type="RefSeq" id="WP_048142301.1">
    <property type="nucleotide sequence ID" value="NZ_CP009516.1"/>
</dbReference>
<proteinExistence type="predicted"/>
<evidence type="ECO:0000313" key="9">
    <source>
        <dbReference type="Proteomes" id="UP000033101"/>
    </source>
</evidence>
<dbReference type="Pfam" id="PF00355">
    <property type="entry name" value="Rieske"/>
    <property type="match status" value="1"/>
</dbReference>
<keyword evidence="1" id="KW-0001">2Fe-2S</keyword>
<dbReference type="SUPFAM" id="SSF51905">
    <property type="entry name" value="FAD/NAD(P)-binding domain"/>
    <property type="match status" value="1"/>
</dbReference>
<evidence type="ECO:0000256" key="5">
    <source>
        <dbReference type="ARBA" id="ARBA00023157"/>
    </source>
</evidence>
<dbReference type="Gene3D" id="2.102.10.10">
    <property type="entry name" value="Rieske [2Fe-2S] iron-sulphur domain"/>
    <property type="match status" value="1"/>
</dbReference>
<evidence type="ECO:0000256" key="3">
    <source>
        <dbReference type="ARBA" id="ARBA00023004"/>
    </source>
</evidence>
<dbReference type="InterPro" id="IPR036188">
    <property type="entry name" value="FAD/NAD-bd_sf"/>
</dbReference>
<evidence type="ECO:0000256" key="1">
    <source>
        <dbReference type="ARBA" id="ARBA00022714"/>
    </source>
</evidence>
<dbReference type="STRING" id="1434110.MSHOH_3736"/>
<dbReference type="PATRIC" id="fig|1434110.4.peg.4777"/>
<dbReference type="InterPro" id="IPR006076">
    <property type="entry name" value="FAD-dep_OxRdtase"/>
</dbReference>
<feature type="region of interest" description="Disordered" evidence="6">
    <location>
        <begin position="397"/>
        <end position="417"/>
    </location>
</feature>
<dbReference type="AlphaFoldDB" id="A0A0E3SDR4"/>
<dbReference type="HOGENOM" id="CLU_007884_15_1_2"/>
<evidence type="ECO:0000256" key="6">
    <source>
        <dbReference type="SAM" id="MobiDB-lite"/>
    </source>
</evidence>
<dbReference type="InterPro" id="IPR017941">
    <property type="entry name" value="Rieske_2Fe-2S"/>
</dbReference>
<evidence type="ECO:0000313" key="8">
    <source>
        <dbReference type="EMBL" id="AKB80219.1"/>
    </source>
</evidence>
<dbReference type="InterPro" id="IPR036922">
    <property type="entry name" value="Rieske_2Fe-2S_sf"/>
</dbReference>
<feature type="domain" description="Rieske" evidence="7">
    <location>
        <begin position="405"/>
        <end position="500"/>
    </location>
</feature>
<dbReference type="GO" id="GO:0046872">
    <property type="term" value="F:metal ion binding"/>
    <property type="evidence" value="ECO:0007669"/>
    <property type="project" value="UniProtKB-KW"/>
</dbReference>
<organism evidence="8 9">
    <name type="scientific">Methanosarcina horonobensis HB-1 = JCM 15518</name>
    <dbReference type="NCBI Taxonomy" id="1434110"/>
    <lineage>
        <taxon>Archaea</taxon>
        <taxon>Methanobacteriati</taxon>
        <taxon>Methanobacteriota</taxon>
        <taxon>Stenosarchaea group</taxon>
        <taxon>Methanomicrobia</taxon>
        <taxon>Methanosarcinales</taxon>
        <taxon>Methanosarcinaceae</taxon>
        <taxon>Methanosarcina</taxon>
    </lineage>
</organism>
<dbReference type="InterPro" id="IPR038010">
    <property type="entry name" value="YhfW_C"/>
</dbReference>
<dbReference type="EMBL" id="CP009516">
    <property type="protein sequence ID" value="AKB80219.1"/>
    <property type="molecule type" value="Genomic_DNA"/>
</dbReference>
<evidence type="ECO:0000256" key="2">
    <source>
        <dbReference type="ARBA" id="ARBA00022723"/>
    </source>
</evidence>
<dbReference type="GO" id="GO:0051537">
    <property type="term" value="F:2 iron, 2 sulfur cluster binding"/>
    <property type="evidence" value="ECO:0007669"/>
    <property type="project" value="UniProtKB-KW"/>
</dbReference>
<dbReference type="SUPFAM" id="SSF50022">
    <property type="entry name" value="ISP domain"/>
    <property type="match status" value="1"/>
</dbReference>
<dbReference type="PROSITE" id="PS51296">
    <property type="entry name" value="RIESKE"/>
    <property type="match status" value="1"/>
</dbReference>
<dbReference type="PANTHER" id="PTHR13847">
    <property type="entry name" value="SARCOSINE DEHYDROGENASE-RELATED"/>
    <property type="match status" value="1"/>
</dbReference>
<keyword evidence="9" id="KW-1185">Reference proteome</keyword>
<dbReference type="Proteomes" id="UP000033101">
    <property type="component" value="Chromosome"/>
</dbReference>
<dbReference type="GO" id="GO:0005737">
    <property type="term" value="C:cytoplasm"/>
    <property type="evidence" value="ECO:0007669"/>
    <property type="project" value="TreeGrafter"/>
</dbReference>
<dbReference type="Gene3D" id="3.30.9.10">
    <property type="entry name" value="D-Amino Acid Oxidase, subunit A, domain 2"/>
    <property type="match status" value="1"/>
</dbReference>
<keyword evidence="4" id="KW-0411">Iron-sulfur</keyword>
<keyword evidence="3" id="KW-0408">Iron</keyword>
<dbReference type="OrthoDB" id="5623at2157"/>
<sequence length="506" mass="56176">MPNRNETGYTLPGKAESYWVATTPESNYPALSGDIRVDVAIIGGGIVGITSAFLLKEAGVSVAVIEADRILRGTTGHTTAKITSQHNLIYDSLISELGRGQAKQYADSNQAAIDKIEYIVRSWNIDCDFSYKPAYVYAGSEASAQKILDEVRAARSLGIPASFEGDLPLPFKTYGSVRFSHQAQFHPRKYLCALAREIEGDGCHIYEKTRALGIEGEGPVIVKTDRGNIKAENIIQATRFPIVDKPGELFKKLKQSMSYVLGAYIEEPFPEGMFINAEEPARSLRSQPTEKGEMVLVVGDGHHAGYGNPTHEHYGHLEDWVRSVYRVRSIDYHWSTEDVVPEDNVPLIGRLTPDSEHLYLATGFKKWGMTAGTAAAMILTDTILGRDNPWTEVYDPSRSRQESQFSMEDVSGIEPGQGTVIEKGEEEKVAVYRDPQGVLYTLNPACRHMGCTVSWNDAEKTWDCPCHGSRYNARGEVIYSPAVYGLLEKRIRGQDKKPYSYTRDTS</sequence>
<dbReference type="PANTHER" id="PTHR13847:SF274">
    <property type="entry name" value="RIESKE 2FE-2S IRON-SULFUR PROTEIN YHFW-RELATED"/>
    <property type="match status" value="1"/>
</dbReference>
<name>A0A0E3SDR4_9EURY</name>
<dbReference type="InterPro" id="IPR005805">
    <property type="entry name" value="Rieske_Fe-S_prot_C"/>
</dbReference>
<keyword evidence="2" id="KW-0479">Metal-binding</keyword>
<dbReference type="GeneID" id="24833092"/>
<reference evidence="8 9" key="1">
    <citation type="submission" date="2014-07" db="EMBL/GenBank/DDBJ databases">
        <title>Methanogenic archaea and the global carbon cycle.</title>
        <authorList>
            <person name="Henriksen J.R."/>
            <person name="Luke J."/>
            <person name="Reinhart S."/>
            <person name="Benedict M.N."/>
            <person name="Youngblut N.D."/>
            <person name="Metcalf M.E."/>
            <person name="Whitaker R.J."/>
            <person name="Metcalf W.W."/>
        </authorList>
    </citation>
    <scope>NUCLEOTIDE SEQUENCE [LARGE SCALE GENOMIC DNA]</scope>
    <source>
        <strain evidence="8 9">HB-1</strain>
    </source>
</reference>
<keyword evidence="5" id="KW-1015">Disulfide bond</keyword>
<evidence type="ECO:0000259" key="7">
    <source>
        <dbReference type="PROSITE" id="PS51296"/>
    </source>
</evidence>
<evidence type="ECO:0000256" key="4">
    <source>
        <dbReference type="ARBA" id="ARBA00023014"/>
    </source>
</evidence>
<dbReference type="PRINTS" id="PR00162">
    <property type="entry name" value="RIESKE"/>
</dbReference>
<dbReference type="CDD" id="cd03477">
    <property type="entry name" value="Rieske_YhfW_C"/>
    <property type="match status" value="1"/>
</dbReference>
<dbReference type="Pfam" id="PF01266">
    <property type="entry name" value="DAO"/>
    <property type="match status" value="1"/>
</dbReference>
<gene>
    <name evidence="8" type="ORF">MSHOH_3736</name>
</gene>
<protein>
    <submittedName>
        <fullName evidence="8">Oxidoreductase</fullName>
    </submittedName>
</protein>
<accession>A0A0E3SDR4</accession>
<dbReference type="GO" id="GO:0016020">
    <property type="term" value="C:membrane"/>
    <property type="evidence" value="ECO:0007669"/>
    <property type="project" value="InterPro"/>
</dbReference>